<accession>A0A1H0IB19</accession>
<proteinExistence type="predicted"/>
<dbReference type="OrthoDB" id="5517693at2"/>
<dbReference type="RefSeq" id="WP_090474352.1">
    <property type="nucleotide sequence ID" value="NZ_LT629710.1"/>
</dbReference>
<reference evidence="1 2" key="1">
    <citation type="submission" date="2016-10" db="EMBL/GenBank/DDBJ databases">
        <authorList>
            <person name="de Groot N.N."/>
        </authorList>
    </citation>
    <scope>NUCLEOTIDE SEQUENCE [LARGE SCALE GENOMIC DNA]</scope>
    <source>
        <strain evidence="2">P4-7,KCTC 19426,CECT 7604</strain>
    </source>
</reference>
<dbReference type="STRING" id="1090615.SAMN04515671_0436"/>
<dbReference type="EMBL" id="LT629710">
    <property type="protein sequence ID" value="SDO28566.1"/>
    <property type="molecule type" value="Genomic_DNA"/>
</dbReference>
<keyword evidence="2" id="KW-1185">Reference proteome</keyword>
<evidence type="ECO:0000313" key="1">
    <source>
        <dbReference type="EMBL" id="SDO28566.1"/>
    </source>
</evidence>
<gene>
    <name evidence="1" type="ORF">SAMN04515671_0436</name>
</gene>
<sequence length="325" mass="35960">MTSPRPWTSRSSLLAGDLTDRDIRQAQRRGELHRFRPGRYADGDRWDRADGAARHRIRALEIGDWLGERAVISHTSAATVLGISLPRVEFGRVHATWPSAAGRGRTTNINPHRSRLRDVDIAVVDGVLTTSPARTVFDIARSLPWEYGIAAADSVLHLGMCTSDDLFDALEAAARTPGAGRAARIIEFADAGSESVGESICRLRFAQVGLPAPRLQAAIGLADGTHARVDFDFDGYATVGEFDGQVKYGRLLKPGQDPGDVVFAEKVREDRIRDTDRQCVRFIWRDFGHRASILSRTASAFARAGHKEWTREPPRFMEPGRLLRV</sequence>
<dbReference type="Proteomes" id="UP000198741">
    <property type="component" value="Chromosome I"/>
</dbReference>
<organism evidence="1 2">
    <name type="scientific">Nakamurella panacisegetis</name>
    <dbReference type="NCBI Taxonomy" id="1090615"/>
    <lineage>
        <taxon>Bacteria</taxon>
        <taxon>Bacillati</taxon>
        <taxon>Actinomycetota</taxon>
        <taxon>Actinomycetes</taxon>
        <taxon>Nakamurellales</taxon>
        <taxon>Nakamurellaceae</taxon>
        <taxon>Nakamurella</taxon>
    </lineage>
</organism>
<protein>
    <submittedName>
        <fullName evidence="1">Transcriptional regulator, AbiEi antitoxin, Type IV TA system</fullName>
    </submittedName>
</protein>
<evidence type="ECO:0000313" key="2">
    <source>
        <dbReference type="Proteomes" id="UP000198741"/>
    </source>
</evidence>
<name>A0A1H0IB19_9ACTN</name>
<dbReference type="AlphaFoldDB" id="A0A1H0IB19"/>